<evidence type="ECO:0000256" key="4">
    <source>
        <dbReference type="ARBA" id="ARBA00022679"/>
    </source>
</evidence>
<evidence type="ECO:0000256" key="2">
    <source>
        <dbReference type="ARBA" id="ARBA00010566"/>
    </source>
</evidence>
<dbReference type="GO" id="GO:0036440">
    <property type="term" value="F:citrate synthase activity"/>
    <property type="evidence" value="ECO:0007669"/>
    <property type="project" value="UniProtKB-EC"/>
</dbReference>
<comment type="caution">
    <text evidence="5">The sequence shown here is derived from an EMBL/GenBank/DDBJ whole genome shotgun (WGS) entry which is preliminary data.</text>
</comment>
<keyword evidence="6" id="KW-1185">Reference proteome</keyword>
<dbReference type="RefSeq" id="WP_266351395.1">
    <property type="nucleotide sequence ID" value="NZ_JAPKNG010000009.1"/>
</dbReference>
<dbReference type="CDD" id="cd06102">
    <property type="entry name" value="citrate_synt_like_2"/>
    <property type="match status" value="1"/>
</dbReference>
<reference evidence="5 6" key="1">
    <citation type="submission" date="2023-07" db="EMBL/GenBank/DDBJ databases">
        <title>Genomic Encyclopedia of Type Strains, Phase IV (KMG-IV): sequencing the most valuable type-strain genomes for metagenomic binning, comparative biology and taxonomic classification.</title>
        <authorList>
            <person name="Goeker M."/>
        </authorList>
    </citation>
    <scope>NUCLEOTIDE SEQUENCE [LARGE SCALE GENOMIC DNA]</scope>
    <source>
        <strain evidence="5 6">B6-8</strain>
    </source>
</reference>
<accession>A0ABU0HDV9</accession>
<dbReference type="EMBL" id="JAUSVO010000009">
    <property type="protein sequence ID" value="MDQ0440508.1"/>
    <property type="molecule type" value="Genomic_DNA"/>
</dbReference>
<dbReference type="SUPFAM" id="SSF48256">
    <property type="entry name" value="Citrate synthase"/>
    <property type="match status" value="1"/>
</dbReference>
<dbReference type="Proteomes" id="UP001241603">
    <property type="component" value="Unassembled WGS sequence"/>
</dbReference>
<dbReference type="Gene3D" id="1.10.580.10">
    <property type="entry name" value="Citrate Synthase, domain 1"/>
    <property type="match status" value="1"/>
</dbReference>
<dbReference type="Pfam" id="PF00285">
    <property type="entry name" value="Citrate_synt"/>
    <property type="match status" value="1"/>
</dbReference>
<organism evidence="5 6">
    <name type="scientific">Kaistia dalseonensis</name>
    <dbReference type="NCBI Taxonomy" id="410840"/>
    <lineage>
        <taxon>Bacteria</taxon>
        <taxon>Pseudomonadati</taxon>
        <taxon>Pseudomonadota</taxon>
        <taxon>Alphaproteobacteria</taxon>
        <taxon>Hyphomicrobiales</taxon>
        <taxon>Kaistiaceae</taxon>
        <taxon>Kaistia</taxon>
    </lineage>
</organism>
<evidence type="ECO:0000256" key="3">
    <source>
        <dbReference type="ARBA" id="ARBA00012972"/>
    </source>
</evidence>
<comment type="similarity">
    <text evidence="2">Belongs to the citrate synthase family.</text>
</comment>
<name>A0ABU0HDV9_9HYPH</name>
<gene>
    <name evidence="5" type="ORF">QO014_004924</name>
</gene>
<dbReference type="InterPro" id="IPR016142">
    <property type="entry name" value="Citrate_synth-like_lrg_a-sub"/>
</dbReference>
<sequence>MTDLTGFVDASEASRRLGIRAASLYSYVSRGLVRTRPQPDDPRARLYSLADIDALAEKKRRQRRPAMAAATALDWGMPVLPTHLSSIEADRLSFRGHDAVTLAETATLEDIAALLWEMGPVAFRGRIGWEPPPDGTPIDRAVAALAADLPTALPGEAGTRLLTRAARLVRTIASAAIGRWLVDGPLHRAMAETWQAPAAADAIRRALVLAADHELNASSFAVRVTASTGASLTHALIAGLVTLSGPAHGGATRRVAAFLDEIGRTGDAESAVAARLARGEAIPGFGHRLYPDGDPRAGALLGAVPLGERERAFLDAARDATGLAPSIDVALVLLERTFRLPRDAALTLFATARSVGWIAHALEQAASGQLIRPRARYVGPTLGD</sequence>
<dbReference type="EC" id="2.3.3.16" evidence="3"/>
<keyword evidence="5" id="KW-0012">Acyltransferase</keyword>
<dbReference type="Gene3D" id="1.10.230.10">
    <property type="entry name" value="Cytochrome P450-Terp, domain 2"/>
    <property type="match status" value="1"/>
</dbReference>
<comment type="pathway">
    <text evidence="1">Carbohydrate metabolism; tricarboxylic acid cycle; isocitrate from oxaloacetate: step 1/2.</text>
</comment>
<dbReference type="PANTHER" id="PTHR11739">
    <property type="entry name" value="CITRATE SYNTHASE"/>
    <property type="match status" value="1"/>
</dbReference>
<protein>
    <recommendedName>
        <fullName evidence="3">citrate synthase (unknown stereospecificity)</fullName>
        <ecNumber evidence="3">2.3.3.16</ecNumber>
    </recommendedName>
</protein>
<keyword evidence="4 5" id="KW-0808">Transferase</keyword>
<dbReference type="PANTHER" id="PTHR11739:SF4">
    <property type="entry name" value="CITRATE SYNTHASE, PEROXISOMAL"/>
    <property type="match status" value="1"/>
</dbReference>
<dbReference type="InterPro" id="IPR002020">
    <property type="entry name" value="Citrate_synthase"/>
</dbReference>
<proteinExistence type="inferred from homology"/>
<evidence type="ECO:0000313" key="6">
    <source>
        <dbReference type="Proteomes" id="UP001241603"/>
    </source>
</evidence>
<evidence type="ECO:0000256" key="1">
    <source>
        <dbReference type="ARBA" id="ARBA00004751"/>
    </source>
</evidence>
<evidence type="ECO:0000313" key="5">
    <source>
        <dbReference type="EMBL" id="MDQ0440508.1"/>
    </source>
</evidence>
<dbReference type="PRINTS" id="PR00143">
    <property type="entry name" value="CITRTSNTHASE"/>
</dbReference>
<dbReference type="InterPro" id="IPR036969">
    <property type="entry name" value="Citrate_synthase_sf"/>
</dbReference>
<dbReference type="InterPro" id="IPR016143">
    <property type="entry name" value="Citrate_synth-like_sm_a-sub"/>
</dbReference>